<dbReference type="InterPro" id="IPR010982">
    <property type="entry name" value="Lambda_DNA-bd_dom_sf"/>
</dbReference>
<evidence type="ECO:0000313" key="3">
    <source>
        <dbReference type="Proteomes" id="UP000092714"/>
    </source>
</evidence>
<dbReference type="SMART" id="SM00530">
    <property type="entry name" value="HTH_XRE"/>
    <property type="match status" value="1"/>
</dbReference>
<evidence type="ECO:0000313" key="2">
    <source>
        <dbReference type="EMBL" id="OBY11886.1"/>
    </source>
</evidence>
<feature type="domain" description="HTH cro/C1-type" evidence="1">
    <location>
        <begin position="6"/>
        <end position="60"/>
    </location>
</feature>
<dbReference type="PROSITE" id="PS50943">
    <property type="entry name" value="HTH_CROC1"/>
    <property type="match status" value="1"/>
</dbReference>
<keyword evidence="3" id="KW-1185">Reference proteome</keyword>
<gene>
    <name evidence="2" type="ORF">CP373A1_02890</name>
</gene>
<dbReference type="SUPFAM" id="SSF47413">
    <property type="entry name" value="lambda repressor-like DNA-binding domains"/>
    <property type="match status" value="1"/>
</dbReference>
<proteinExistence type="predicted"/>
<dbReference type="Pfam" id="PF01381">
    <property type="entry name" value="HTH_3"/>
    <property type="match status" value="1"/>
</dbReference>
<dbReference type="InterPro" id="IPR001387">
    <property type="entry name" value="Cro/C1-type_HTH"/>
</dbReference>
<sequence>MNGNLLKSKRILLGITQKNLAKKISVSEKTYNHKEQGKIHFKPGEIVKISKELSLSNKEVNQIFFDSNLPYE</sequence>
<dbReference type="EMBL" id="MAPZ01000010">
    <property type="protein sequence ID" value="OBY11886.1"/>
    <property type="molecule type" value="Genomic_DNA"/>
</dbReference>
<name>A0A1B8RSZ4_9CLOT</name>
<dbReference type="RefSeq" id="WP_065254301.1">
    <property type="nucleotide sequence ID" value="NZ_CABHIH010000001.1"/>
</dbReference>
<dbReference type="OrthoDB" id="1757480at2"/>
<organism evidence="2 3">
    <name type="scientific">Clostridium paraputrificum</name>
    <dbReference type="NCBI Taxonomy" id="29363"/>
    <lineage>
        <taxon>Bacteria</taxon>
        <taxon>Bacillati</taxon>
        <taxon>Bacillota</taxon>
        <taxon>Clostridia</taxon>
        <taxon>Eubacteriales</taxon>
        <taxon>Clostridiaceae</taxon>
        <taxon>Clostridium</taxon>
    </lineage>
</organism>
<dbReference type="Gene3D" id="1.10.260.40">
    <property type="entry name" value="lambda repressor-like DNA-binding domains"/>
    <property type="match status" value="1"/>
</dbReference>
<protein>
    <submittedName>
        <fullName evidence="2">XRE family transcriptional regulator</fullName>
    </submittedName>
</protein>
<evidence type="ECO:0000259" key="1">
    <source>
        <dbReference type="PROSITE" id="PS50943"/>
    </source>
</evidence>
<accession>A0A1B8RSZ4</accession>
<dbReference type="GO" id="GO:0003677">
    <property type="term" value="F:DNA binding"/>
    <property type="evidence" value="ECO:0007669"/>
    <property type="project" value="InterPro"/>
</dbReference>
<reference evidence="2 3" key="1">
    <citation type="submission" date="2016-06" db="EMBL/GenBank/DDBJ databases">
        <authorList>
            <person name="Kjaerup R.B."/>
            <person name="Dalgaard T.S."/>
            <person name="Juul-Madsen H.R."/>
        </authorList>
    </citation>
    <scope>NUCLEOTIDE SEQUENCE [LARGE SCALE GENOMIC DNA]</scope>
    <source>
        <strain evidence="2 3">373-A1</strain>
    </source>
</reference>
<dbReference type="CDD" id="cd00093">
    <property type="entry name" value="HTH_XRE"/>
    <property type="match status" value="1"/>
</dbReference>
<dbReference type="AlphaFoldDB" id="A0A1B8RSZ4"/>
<dbReference type="Proteomes" id="UP000092714">
    <property type="component" value="Unassembled WGS sequence"/>
</dbReference>
<comment type="caution">
    <text evidence="2">The sequence shown here is derived from an EMBL/GenBank/DDBJ whole genome shotgun (WGS) entry which is preliminary data.</text>
</comment>